<name>A0A7S4KEC9_GUITH</name>
<accession>A0A7S4KEC9</accession>
<sequence length="418" mass="46271">MFRRRLGMKSFTFSFFVGGACVLLVNLVASRMASRESKLTIAPGFHPAAAYMASMLHGMKANSDQEIHFGHVKRPGADMLQLSDQDKASHRARYAVMSSPIPPIPHMKDHVQTRAEIEQSLNSELFHTPAVNTGRIPGKETQITKKSTYQKFPEPKNLVDGIPKDMFQKKARVTSLASDVLSKKGVNVGYRDVAHDVPLGKKDKLEEHGVYTNNRLYQSFDDIAVPLEGIDANGYFVHPDAYNREGYTVNEYWPLQANGHKQAMETKLASSLENYNGIPELKFSPDKPAAVGMGKTGGRNKLPLQLTRKVATSKHAQTSRGLDEAWLAAGSQEPLGVENVVNSVKAAGAMEDGVVDAKEKSEAMANLRNAMMDSHQTVPGHRERWQIARAANPCQEQQPYESYFAYKFRLAHGGTSRC</sequence>
<proteinExistence type="predicted"/>
<dbReference type="EMBL" id="HBKN01014759">
    <property type="protein sequence ID" value="CAE2291879.1"/>
    <property type="molecule type" value="Transcribed_RNA"/>
</dbReference>
<dbReference type="AlphaFoldDB" id="A0A7S4KEC9"/>
<reference evidence="1" key="1">
    <citation type="submission" date="2021-01" db="EMBL/GenBank/DDBJ databases">
        <authorList>
            <person name="Corre E."/>
            <person name="Pelletier E."/>
            <person name="Niang G."/>
            <person name="Scheremetjew M."/>
            <person name="Finn R."/>
            <person name="Kale V."/>
            <person name="Holt S."/>
            <person name="Cochrane G."/>
            <person name="Meng A."/>
            <person name="Brown T."/>
            <person name="Cohen L."/>
        </authorList>
    </citation>
    <scope>NUCLEOTIDE SEQUENCE</scope>
    <source>
        <strain evidence="1">CCMP 2712</strain>
    </source>
</reference>
<gene>
    <name evidence="1" type="ORF">GTHE00462_LOCUS11483</name>
</gene>
<evidence type="ECO:0000313" key="1">
    <source>
        <dbReference type="EMBL" id="CAE2291879.1"/>
    </source>
</evidence>
<dbReference type="PROSITE" id="PS51257">
    <property type="entry name" value="PROKAR_LIPOPROTEIN"/>
    <property type="match status" value="1"/>
</dbReference>
<organism evidence="1">
    <name type="scientific">Guillardia theta</name>
    <name type="common">Cryptophyte</name>
    <name type="synonym">Cryptomonas phi</name>
    <dbReference type="NCBI Taxonomy" id="55529"/>
    <lineage>
        <taxon>Eukaryota</taxon>
        <taxon>Cryptophyceae</taxon>
        <taxon>Pyrenomonadales</taxon>
        <taxon>Geminigeraceae</taxon>
        <taxon>Guillardia</taxon>
    </lineage>
</organism>
<protein>
    <submittedName>
        <fullName evidence="1">Uncharacterized protein</fullName>
    </submittedName>
</protein>